<proteinExistence type="predicted"/>
<keyword evidence="2" id="KW-1133">Transmembrane helix</keyword>
<sequence>MDEAAVQEIKVDLKAANEKINEHEIKLVRLEESHKYITQMAEDVIGVTKELNNTMQNVQLAMIGIQGNMENLTTDMGDIKDRMNKFEDDSNINILSAIKKNWKTIILALAFVGYVMLSKYGIHI</sequence>
<dbReference type="EMBL" id="OQ326496">
    <property type="protein sequence ID" value="WDQ45534.1"/>
    <property type="molecule type" value="Genomic_DNA"/>
</dbReference>
<organism evidence="3">
    <name type="scientific">Enterocloster phage PMBT24</name>
    <dbReference type="NCBI Taxonomy" id="3025413"/>
    <lineage>
        <taxon>Viruses</taxon>
        <taxon>Duplodnaviria</taxon>
        <taxon>Heunggongvirae</taxon>
        <taxon>Uroviricota</taxon>
        <taxon>Caudoviricetes</taxon>
    </lineage>
</organism>
<evidence type="ECO:0000256" key="2">
    <source>
        <dbReference type="SAM" id="Phobius"/>
    </source>
</evidence>
<keyword evidence="1" id="KW-0175">Coiled coil</keyword>
<evidence type="ECO:0000256" key="1">
    <source>
        <dbReference type="SAM" id="Coils"/>
    </source>
</evidence>
<name>A0AAT9TT27_9CAUD</name>
<feature type="coiled-coil region" evidence="1">
    <location>
        <begin position="6"/>
        <end position="33"/>
    </location>
</feature>
<keyword evidence="2" id="KW-0812">Transmembrane</keyword>
<feature type="transmembrane region" description="Helical" evidence="2">
    <location>
        <begin position="104"/>
        <end position="122"/>
    </location>
</feature>
<reference evidence="3" key="1">
    <citation type="submission" date="2023-01" db="EMBL/GenBank/DDBJ databases">
        <authorList>
            <person name="Sprotte S."/>
            <person name="Brinks E."/>
        </authorList>
    </citation>
    <scope>NUCLEOTIDE SEQUENCE</scope>
</reference>
<evidence type="ECO:0000313" key="3">
    <source>
        <dbReference type="EMBL" id="WDQ45534.1"/>
    </source>
</evidence>
<reference evidence="3" key="2">
    <citation type="journal article" date="2024" name="Heliyon">
        <title>Complete genome sequence of the novel virulent phage PMBT24 infecting Enterocloster bolteae from the human gut.</title>
        <authorList>
            <person name="Sprotte S."/>
            <person name="Brinks E."/>
            <person name="Neve H."/>
            <person name="Franz C.M.A.P."/>
        </authorList>
    </citation>
    <scope>NUCLEOTIDE SEQUENCE</scope>
</reference>
<protein>
    <submittedName>
        <fullName evidence="3">Macoilin family protein</fullName>
    </submittedName>
</protein>
<keyword evidence="2" id="KW-0472">Membrane</keyword>
<accession>A0AAT9TT27</accession>